<dbReference type="EMBL" id="CP047045">
    <property type="protein sequence ID" value="QGZ96956.1"/>
    <property type="molecule type" value="Genomic_DNA"/>
</dbReference>
<dbReference type="PANTHER" id="PTHR30473">
    <property type="entry name" value="PROTEIN PHOH"/>
    <property type="match status" value="1"/>
</dbReference>
<dbReference type="KEGG" id="tsv:DSM104635_03821"/>
<evidence type="ECO:0000256" key="5">
    <source>
        <dbReference type="ARBA" id="ARBA00022840"/>
    </source>
</evidence>
<evidence type="ECO:0000256" key="2">
    <source>
        <dbReference type="ARBA" id="ARBA00010393"/>
    </source>
</evidence>
<dbReference type="GO" id="GO:0005524">
    <property type="term" value="F:ATP binding"/>
    <property type="evidence" value="ECO:0007669"/>
    <property type="project" value="UniProtKB-KW"/>
</dbReference>
<keyword evidence="5" id="KW-0067">ATP-binding</keyword>
<dbReference type="GO" id="GO:0005829">
    <property type="term" value="C:cytosol"/>
    <property type="evidence" value="ECO:0007669"/>
    <property type="project" value="TreeGrafter"/>
</dbReference>
<evidence type="ECO:0000256" key="3">
    <source>
        <dbReference type="ARBA" id="ARBA00022490"/>
    </source>
</evidence>
<dbReference type="InterPro" id="IPR051451">
    <property type="entry name" value="PhoH2-like"/>
</dbReference>
<keyword evidence="4" id="KW-0547">Nucleotide-binding</keyword>
<name>A0A6I6MU23_9CAUL</name>
<dbReference type="Proteomes" id="UP000431269">
    <property type="component" value="Chromosome"/>
</dbReference>
<evidence type="ECO:0000259" key="7">
    <source>
        <dbReference type="Pfam" id="PF02562"/>
    </source>
</evidence>
<dbReference type="PANTHER" id="PTHR30473:SF1">
    <property type="entry name" value="PHOH-LIKE PROTEIN"/>
    <property type="match status" value="1"/>
</dbReference>
<dbReference type="InterPro" id="IPR027417">
    <property type="entry name" value="P-loop_NTPase"/>
</dbReference>
<accession>A0A6I6MU23</accession>
<sequence length="332" mass="36150">MSNGKAQERVITLSEAGVAQAVFGPLHRHLAHIQEAFRDPDAPRGAPAYSVTLDAQGDRLTVRASSTAELERVQRIVDALADIARRKGSVREGDVLAAISFSEGGAEAPGPLKLPQLGGLTLRTPRQVHYVDALRDEKVDLIFGVGPAGTGKTFLAVAAAVEALKQERVDRIVVTRPAVEAGERLGFLPGDLAEKVDPYLQPIWDAFRSQMSENDLKTRRERRQIEVAPVAFMRGRTLSNAFVIADEAQNATILQMKMVLTRLGEGSRMVVTGDPSQIDLVRPDQSGLAHAISILEDLPGVEVIRFAAQDVVRHRLVARVVEAYHRDENGRA</sequence>
<dbReference type="FunFam" id="3.40.50.300:FF:000013">
    <property type="entry name" value="PhoH family ATPase"/>
    <property type="match status" value="1"/>
</dbReference>
<evidence type="ECO:0000256" key="4">
    <source>
        <dbReference type="ARBA" id="ARBA00022741"/>
    </source>
</evidence>
<evidence type="ECO:0000256" key="1">
    <source>
        <dbReference type="ARBA" id="ARBA00004496"/>
    </source>
</evidence>
<dbReference type="InterPro" id="IPR003714">
    <property type="entry name" value="PhoH"/>
</dbReference>
<gene>
    <name evidence="8" type="primary">ybeZ_2</name>
    <name evidence="8" type="ORF">DSM104635_03821</name>
</gene>
<dbReference type="Pfam" id="PF02562">
    <property type="entry name" value="PhoH"/>
    <property type="match status" value="1"/>
</dbReference>
<evidence type="ECO:0000313" key="8">
    <source>
        <dbReference type="EMBL" id="QGZ96956.1"/>
    </source>
</evidence>
<comment type="similarity">
    <text evidence="2">Belongs to the PhoH family.</text>
</comment>
<keyword evidence="3" id="KW-0963">Cytoplasm</keyword>
<dbReference type="RefSeq" id="WP_158767752.1">
    <property type="nucleotide sequence ID" value="NZ_CP047045.1"/>
</dbReference>
<proteinExistence type="inferred from homology"/>
<dbReference type="SUPFAM" id="SSF52540">
    <property type="entry name" value="P-loop containing nucleoside triphosphate hydrolases"/>
    <property type="match status" value="1"/>
</dbReference>
<protein>
    <recommendedName>
        <fullName evidence="6">PhoH-like protein</fullName>
    </recommendedName>
</protein>
<organism evidence="8 9">
    <name type="scientific">Terricaulis silvestris</name>
    <dbReference type="NCBI Taxonomy" id="2686094"/>
    <lineage>
        <taxon>Bacteria</taxon>
        <taxon>Pseudomonadati</taxon>
        <taxon>Pseudomonadota</taxon>
        <taxon>Alphaproteobacteria</taxon>
        <taxon>Caulobacterales</taxon>
        <taxon>Caulobacteraceae</taxon>
        <taxon>Terricaulis</taxon>
    </lineage>
</organism>
<dbReference type="Gene3D" id="3.40.50.300">
    <property type="entry name" value="P-loop containing nucleotide triphosphate hydrolases"/>
    <property type="match status" value="1"/>
</dbReference>
<evidence type="ECO:0000256" key="6">
    <source>
        <dbReference type="ARBA" id="ARBA00039970"/>
    </source>
</evidence>
<evidence type="ECO:0000313" key="9">
    <source>
        <dbReference type="Proteomes" id="UP000431269"/>
    </source>
</evidence>
<reference evidence="9" key="1">
    <citation type="submission" date="2019-12" db="EMBL/GenBank/DDBJ databases">
        <title>Complete genome of Terracaulis silvestris 0127_4.</title>
        <authorList>
            <person name="Vieira S."/>
            <person name="Riedel T."/>
            <person name="Sproer C."/>
            <person name="Pascual J."/>
            <person name="Boedeker C."/>
            <person name="Overmann J."/>
        </authorList>
    </citation>
    <scope>NUCLEOTIDE SEQUENCE [LARGE SCALE GENOMIC DNA]</scope>
    <source>
        <strain evidence="9">0127_4</strain>
    </source>
</reference>
<feature type="domain" description="PhoH-like protein" evidence="7">
    <location>
        <begin position="121"/>
        <end position="324"/>
    </location>
</feature>
<dbReference type="AlphaFoldDB" id="A0A6I6MU23"/>
<keyword evidence="9" id="KW-1185">Reference proteome</keyword>
<comment type="subcellular location">
    <subcellularLocation>
        <location evidence="1">Cytoplasm</location>
    </subcellularLocation>
</comment>